<sequence length="13" mass="1484">MTLSVPEKRVVKP</sequence>
<protein>
    <submittedName>
        <fullName evidence="1">Uncharacterized protein</fullName>
    </submittedName>
</protein>
<reference evidence="1" key="1">
    <citation type="submission" date="2014-11" db="EMBL/GenBank/DDBJ databases">
        <authorList>
            <person name="Amaro Gonzalez C."/>
        </authorList>
    </citation>
    <scope>NUCLEOTIDE SEQUENCE</scope>
</reference>
<reference evidence="1" key="2">
    <citation type="journal article" date="2015" name="Fish Shellfish Immunol.">
        <title>Early steps in the European eel (Anguilla anguilla)-Vibrio vulnificus interaction in the gills: Role of the RtxA13 toxin.</title>
        <authorList>
            <person name="Callol A."/>
            <person name="Pajuelo D."/>
            <person name="Ebbesson L."/>
            <person name="Teles M."/>
            <person name="MacKenzie S."/>
            <person name="Amaro C."/>
        </authorList>
    </citation>
    <scope>NUCLEOTIDE SEQUENCE</scope>
</reference>
<proteinExistence type="predicted"/>
<name>A0A0E9Q7M8_ANGAN</name>
<accession>A0A0E9Q7M8</accession>
<dbReference type="EMBL" id="GBXM01096247">
    <property type="protein sequence ID" value="JAH12330.1"/>
    <property type="molecule type" value="Transcribed_RNA"/>
</dbReference>
<evidence type="ECO:0000313" key="1">
    <source>
        <dbReference type="EMBL" id="JAH12330.1"/>
    </source>
</evidence>
<organism evidence="1">
    <name type="scientific">Anguilla anguilla</name>
    <name type="common">European freshwater eel</name>
    <name type="synonym">Muraena anguilla</name>
    <dbReference type="NCBI Taxonomy" id="7936"/>
    <lineage>
        <taxon>Eukaryota</taxon>
        <taxon>Metazoa</taxon>
        <taxon>Chordata</taxon>
        <taxon>Craniata</taxon>
        <taxon>Vertebrata</taxon>
        <taxon>Euteleostomi</taxon>
        <taxon>Actinopterygii</taxon>
        <taxon>Neopterygii</taxon>
        <taxon>Teleostei</taxon>
        <taxon>Anguilliformes</taxon>
        <taxon>Anguillidae</taxon>
        <taxon>Anguilla</taxon>
    </lineage>
</organism>